<protein>
    <submittedName>
        <fullName evidence="9">Exosortase Y</fullName>
    </submittedName>
</protein>
<comment type="caution">
    <text evidence="9">The sequence shown here is derived from an EMBL/GenBank/DDBJ whole genome shotgun (WGS) entry which is preliminary data.</text>
</comment>
<organism evidence="9 10">
    <name type="scientific">Mucilaginibacter litoreus</name>
    <dbReference type="NCBI Taxonomy" id="1048221"/>
    <lineage>
        <taxon>Bacteria</taxon>
        <taxon>Pseudomonadati</taxon>
        <taxon>Bacteroidota</taxon>
        <taxon>Sphingobacteriia</taxon>
        <taxon>Sphingobacteriales</taxon>
        <taxon>Sphingobacteriaceae</taxon>
        <taxon>Mucilaginibacter</taxon>
    </lineage>
</organism>
<evidence type="ECO:0000256" key="3">
    <source>
        <dbReference type="ARBA" id="ARBA00022670"/>
    </source>
</evidence>
<feature type="transmembrane region" description="Helical" evidence="8">
    <location>
        <begin position="92"/>
        <end position="114"/>
    </location>
</feature>
<keyword evidence="5" id="KW-0378">Hydrolase</keyword>
<comment type="subcellular location">
    <subcellularLocation>
        <location evidence="1">Cell membrane</location>
        <topology evidence="1">Multi-pass membrane protein</topology>
    </subcellularLocation>
</comment>
<feature type="transmembrane region" description="Helical" evidence="8">
    <location>
        <begin position="12"/>
        <end position="32"/>
    </location>
</feature>
<keyword evidence="6 8" id="KW-1133">Transmembrane helix</keyword>
<feature type="transmembrane region" description="Helical" evidence="8">
    <location>
        <begin position="120"/>
        <end position="145"/>
    </location>
</feature>
<sequence length="189" mass="21503">MKAAKRKLNPAALFIIKFLGLFAIFYGFYIIYLSLVSPGGLYSAFLNRNLNFVAWLRYVLIESSSGILQLLGYQTKTNTDQMLVVNHNIIHVGYDCLGFGVMSFFAAFVISYPARFKSKVYFLICGLAGIQAINIIRFVTLSLYWKHTNVYLTDHHTVFNIVVYILIAISVYFYTNHQDKATTHLNAAD</sequence>
<dbReference type="NCBIfam" id="NF046083">
    <property type="entry name" value="exosort_XrtY"/>
    <property type="match status" value="1"/>
</dbReference>
<name>A0ABW3AW13_9SPHI</name>
<dbReference type="RefSeq" id="WP_377117014.1">
    <property type="nucleotide sequence ID" value="NZ_JBHTHZ010000013.1"/>
</dbReference>
<keyword evidence="7 8" id="KW-0472">Membrane</keyword>
<dbReference type="NCBIfam" id="TIGR04178">
    <property type="entry name" value="exo_archaeo"/>
    <property type="match status" value="1"/>
</dbReference>
<keyword evidence="2" id="KW-1003">Cell membrane</keyword>
<evidence type="ECO:0000256" key="8">
    <source>
        <dbReference type="SAM" id="Phobius"/>
    </source>
</evidence>
<dbReference type="EMBL" id="JBHTHZ010000013">
    <property type="protein sequence ID" value="MFD0795030.1"/>
    <property type="molecule type" value="Genomic_DNA"/>
</dbReference>
<feature type="transmembrane region" description="Helical" evidence="8">
    <location>
        <begin position="157"/>
        <end position="175"/>
    </location>
</feature>
<evidence type="ECO:0000256" key="4">
    <source>
        <dbReference type="ARBA" id="ARBA00022692"/>
    </source>
</evidence>
<proteinExistence type="predicted"/>
<keyword evidence="4 8" id="KW-0812">Transmembrane</keyword>
<evidence type="ECO:0000256" key="6">
    <source>
        <dbReference type="ARBA" id="ARBA00022989"/>
    </source>
</evidence>
<evidence type="ECO:0000256" key="2">
    <source>
        <dbReference type="ARBA" id="ARBA00022475"/>
    </source>
</evidence>
<evidence type="ECO:0000313" key="9">
    <source>
        <dbReference type="EMBL" id="MFD0795030.1"/>
    </source>
</evidence>
<dbReference type="InterPro" id="IPR026392">
    <property type="entry name" value="Exo/Archaeosortase_dom"/>
</dbReference>
<evidence type="ECO:0000256" key="1">
    <source>
        <dbReference type="ARBA" id="ARBA00004651"/>
    </source>
</evidence>
<keyword evidence="3" id="KW-0645">Protease</keyword>
<evidence type="ECO:0000313" key="10">
    <source>
        <dbReference type="Proteomes" id="UP001597010"/>
    </source>
</evidence>
<dbReference type="Proteomes" id="UP001597010">
    <property type="component" value="Unassembled WGS sequence"/>
</dbReference>
<evidence type="ECO:0000256" key="7">
    <source>
        <dbReference type="ARBA" id="ARBA00023136"/>
    </source>
</evidence>
<keyword evidence="10" id="KW-1185">Reference proteome</keyword>
<dbReference type="InterPro" id="IPR019127">
    <property type="entry name" value="Exosortase"/>
</dbReference>
<dbReference type="Pfam" id="PF09721">
    <property type="entry name" value="Exosortase_EpsH"/>
    <property type="match status" value="1"/>
</dbReference>
<evidence type="ECO:0000256" key="5">
    <source>
        <dbReference type="ARBA" id="ARBA00022801"/>
    </source>
</evidence>
<gene>
    <name evidence="9" type="primary">xrtY</name>
    <name evidence="9" type="ORF">ACFQZX_15520</name>
</gene>
<reference evidence="10" key="1">
    <citation type="journal article" date="2019" name="Int. J. Syst. Evol. Microbiol.">
        <title>The Global Catalogue of Microorganisms (GCM) 10K type strain sequencing project: providing services to taxonomists for standard genome sequencing and annotation.</title>
        <authorList>
            <consortium name="The Broad Institute Genomics Platform"/>
            <consortium name="The Broad Institute Genome Sequencing Center for Infectious Disease"/>
            <person name="Wu L."/>
            <person name="Ma J."/>
        </authorList>
    </citation>
    <scope>NUCLEOTIDE SEQUENCE [LARGE SCALE GENOMIC DNA]</scope>
    <source>
        <strain evidence="10">CCUG 61484</strain>
    </source>
</reference>
<accession>A0ABW3AW13</accession>